<dbReference type="GO" id="GO:0071555">
    <property type="term" value="P:cell wall organization"/>
    <property type="evidence" value="ECO:0007669"/>
    <property type="project" value="UniProtKB-KW"/>
</dbReference>
<evidence type="ECO:0000256" key="3">
    <source>
        <dbReference type="ARBA" id="ARBA00022475"/>
    </source>
</evidence>
<dbReference type="GO" id="GO:0008360">
    <property type="term" value="P:regulation of cell shape"/>
    <property type="evidence" value="ECO:0007669"/>
    <property type="project" value="UniProtKB-KW"/>
</dbReference>
<protein>
    <submittedName>
        <fullName evidence="13">Peptidoglycan synthase FtsI</fullName>
        <ecNumber evidence="13">2.4.1.129</ecNumber>
    </submittedName>
</protein>
<dbReference type="Gene3D" id="3.90.1310.10">
    <property type="entry name" value="Penicillin-binding protein 2a (Domain 2)"/>
    <property type="match status" value="2"/>
</dbReference>
<evidence type="ECO:0000256" key="2">
    <source>
        <dbReference type="ARBA" id="ARBA00004236"/>
    </source>
</evidence>
<keyword evidence="8" id="KW-1133">Transmembrane helix</keyword>
<keyword evidence="13" id="KW-0328">Glycosyltransferase</keyword>
<keyword evidence="14" id="KW-1185">Reference proteome</keyword>
<keyword evidence="6" id="KW-0133">Cell shape</keyword>
<evidence type="ECO:0000259" key="12">
    <source>
        <dbReference type="Pfam" id="PF03717"/>
    </source>
</evidence>
<evidence type="ECO:0000256" key="1">
    <source>
        <dbReference type="ARBA" id="ARBA00004167"/>
    </source>
</evidence>
<dbReference type="GO" id="GO:0071972">
    <property type="term" value="F:peptidoglycan L,D-transpeptidase activity"/>
    <property type="evidence" value="ECO:0007669"/>
    <property type="project" value="TreeGrafter"/>
</dbReference>
<dbReference type="Pfam" id="PF03717">
    <property type="entry name" value="PBP_dimer"/>
    <property type="match status" value="1"/>
</dbReference>
<dbReference type="InterPro" id="IPR001460">
    <property type="entry name" value="PCN-bd_Tpept"/>
</dbReference>
<keyword evidence="7" id="KW-0573">Peptidoglycan synthesis</keyword>
<dbReference type="AlphaFoldDB" id="A0A239XLJ4"/>
<dbReference type="RefSeq" id="WP_095072336.1">
    <property type="nucleotide sequence ID" value="NZ_LT906465.1"/>
</dbReference>
<sequence length="697" mass="78166">MKSQYFKILTVLVSLALIFIVRLAYLQLFTDRYALNAANTSIKTEYIIPQRGIIFDRNGKILVGNMPSYEISFTQALLKPDFDTIGFCNLMKISKQDFIKRIQNLKKEKYYSKVTPMTFMKNLSREEVARIQEIIFKYPAFSIVQRPQRQYEVNTSGNLLGYTSEVNDYDLKKDSLYYLPGDNIGKSGVEKAYEKELRGIKGVQYIQKDIKLRNVGPYKNGELDKDVITGKDITLTIDYDLQRIAEEMMVNKRGGIVALDPNNGEILVLATGPDIDPNIFTGPNKSKEISKLVNDKFNQPMFDRSIQSAHMPGSTFKMFTALAAMQMGVMDEKTVFPCGGGFNYRGLRIKGHGGADPLIPSIQVSSNCYFSYAYLAIINKYPGNPSKGVDEWKAIMKSFGFGEFLNNDLAAGVKGRIPTGEFYEKRMASIYKASGNKADPKKWDPLATGAVFNGMGQGDVMLTPLQLANGVAAIANKGFYYTPHIVKSIDGKPNPDPRFKVKHKTLVDPKHFEPVLKGMEAVVQAGTARGLKSNDFTMLAKTGTAQVPQGKDNSVFVLIAPADKPKIVVVALMEHAGFGATWAGPASAVIAEKYLTGTVKREHLYKKMVTSSFMGEYRRQWIADLKRKGLYKEPDKDSLRIISIEDSLRTITDKNLRSSLIYKRDSLKLRFNERQAAKQREALKKKQLQTQTPNKPK</sequence>
<keyword evidence="3" id="KW-1003">Cell membrane</keyword>
<dbReference type="KEGG" id="ctak:4412677_01705"/>
<feature type="domain" description="Penicillin-binding protein transpeptidase" evidence="11">
    <location>
        <begin position="254"/>
        <end position="593"/>
    </location>
</feature>
<evidence type="ECO:0000259" key="11">
    <source>
        <dbReference type="Pfam" id="PF00905"/>
    </source>
</evidence>
<feature type="domain" description="Penicillin-binding protein dimerisation" evidence="12">
    <location>
        <begin position="47"/>
        <end position="210"/>
    </location>
</feature>
<dbReference type="InterPro" id="IPR012338">
    <property type="entry name" value="Beta-lactam/transpept-like"/>
</dbReference>
<dbReference type="EC" id="2.4.1.129" evidence="13"/>
<dbReference type="SUPFAM" id="SSF56601">
    <property type="entry name" value="beta-lactamase/transpeptidase-like"/>
    <property type="match status" value="1"/>
</dbReference>
<dbReference type="PANTHER" id="PTHR30627">
    <property type="entry name" value="PEPTIDOGLYCAN D,D-TRANSPEPTIDASE"/>
    <property type="match status" value="1"/>
</dbReference>
<dbReference type="EMBL" id="LT906465">
    <property type="protein sequence ID" value="SNV47230.1"/>
    <property type="molecule type" value="Genomic_DNA"/>
</dbReference>
<evidence type="ECO:0000256" key="8">
    <source>
        <dbReference type="ARBA" id="ARBA00022989"/>
    </source>
</evidence>
<keyword evidence="4" id="KW-0378">Hydrolase</keyword>
<organism evidence="13 14">
    <name type="scientific">Chryseobacterium taklimakanense</name>
    <dbReference type="NCBI Taxonomy" id="536441"/>
    <lineage>
        <taxon>Bacteria</taxon>
        <taxon>Pseudomonadati</taxon>
        <taxon>Bacteroidota</taxon>
        <taxon>Flavobacteriia</taxon>
        <taxon>Flavobacteriales</taxon>
        <taxon>Weeksellaceae</taxon>
        <taxon>Chryseobacterium group</taxon>
        <taxon>Chryseobacterium</taxon>
    </lineage>
</organism>
<evidence type="ECO:0000256" key="5">
    <source>
        <dbReference type="ARBA" id="ARBA00022692"/>
    </source>
</evidence>
<dbReference type="GO" id="GO:0008658">
    <property type="term" value="F:penicillin binding"/>
    <property type="evidence" value="ECO:0007669"/>
    <property type="project" value="InterPro"/>
</dbReference>
<evidence type="ECO:0000256" key="9">
    <source>
        <dbReference type="ARBA" id="ARBA00023136"/>
    </source>
</evidence>
<name>A0A239XLJ4_9FLAO</name>
<keyword evidence="10" id="KW-0961">Cell wall biogenesis/degradation</keyword>
<dbReference type="Proteomes" id="UP000215196">
    <property type="component" value="Chromosome 1"/>
</dbReference>
<dbReference type="PANTHER" id="PTHR30627:SF2">
    <property type="entry name" value="PEPTIDOGLYCAN D,D-TRANSPEPTIDASE MRDA"/>
    <property type="match status" value="1"/>
</dbReference>
<dbReference type="InterPro" id="IPR005311">
    <property type="entry name" value="PBP_dimer"/>
</dbReference>
<keyword evidence="9" id="KW-0472">Membrane</keyword>
<dbReference type="InterPro" id="IPR050515">
    <property type="entry name" value="Beta-lactam/transpept"/>
</dbReference>
<dbReference type="Pfam" id="PF00905">
    <property type="entry name" value="Transpeptidase"/>
    <property type="match status" value="1"/>
</dbReference>
<accession>A0A239XLJ4</accession>
<reference evidence="13 14" key="1">
    <citation type="submission" date="2017-06" db="EMBL/GenBank/DDBJ databases">
        <authorList>
            <consortium name="Pathogen Informatics"/>
        </authorList>
    </citation>
    <scope>NUCLEOTIDE SEQUENCE [LARGE SCALE GENOMIC DNA]</scope>
    <source>
        <strain evidence="13 14">NCTC13490</strain>
    </source>
</reference>
<evidence type="ECO:0000256" key="4">
    <source>
        <dbReference type="ARBA" id="ARBA00022645"/>
    </source>
</evidence>
<gene>
    <name evidence="13" type="primary">ftsI</name>
    <name evidence="13" type="ORF">SAMEA4412677_01705</name>
</gene>
<proteinExistence type="predicted"/>
<dbReference type="GO" id="GO:0016757">
    <property type="term" value="F:glycosyltransferase activity"/>
    <property type="evidence" value="ECO:0007669"/>
    <property type="project" value="UniProtKB-KW"/>
</dbReference>
<evidence type="ECO:0000313" key="13">
    <source>
        <dbReference type="EMBL" id="SNV47230.1"/>
    </source>
</evidence>
<dbReference type="InterPro" id="IPR036138">
    <property type="entry name" value="PBP_dimer_sf"/>
</dbReference>
<evidence type="ECO:0000256" key="6">
    <source>
        <dbReference type="ARBA" id="ARBA00022960"/>
    </source>
</evidence>
<evidence type="ECO:0000256" key="7">
    <source>
        <dbReference type="ARBA" id="ARBA00022984"/>
    </source>
</evidence>
<comment type="subcellular location">
    <subcellularLocation>
        <location evidence="2">Cell membrane</location>
    </subcellularLocation>
    <subcellularLocation>
        <location evidence="1">Membrane</location>
        <topology evidence="1">Single-pass membrane protein</topology>
    </subcellularLocation>
</comment>
<dbReference type="Gene3D" id="3.40.710.10">
    <property type="entry name" value="DD-peptidase/beta-lactamase superfamily"/>
    <property type="match status" value="1"/>
</dbReference>
<evidence type="ECO:0000313" key="14">
    <source>
        <dbReference type="Proteomes" id="UP000215196"/>
    </source>
</evidence>
<keyword evidence="5" id="KW-0812">Transmembrane</keyword>
<dbReference type="GO" id="GO:0009252">
    <property type="term" value="P:peptidoglycan biosynthetic process"/>
    <property type="evidence" value="ECO:0007669"/>
    <property type="project" value="UniProtKB-KW"/>
</dbReference>
<keyword evidence="13" id="KW-0808">Transferase</keyword>
<keyword evidence="4" id="KW-0645">Protease</keyword>
<dbReference type="GO" id="GO:0005886">
    <property type="term" value="C:plasma membrane"/>
    <property type="evidence" value="ECO:0007669"/>
    <property type="project" value="UniProtKB-SubCell"/>
</dbReference>
<keyword evidence="4" id="KW-0121">Carboxypeptidase</keyword>
<dbReference type="SUPFAM" id="SSF56519">
    <property type="entry name" value="Penicillin binding protein dimerisation domain"/>
    <property type="match status" value="1"/>
</dbReference>
<evidence type="ECO:0000256" key="10">
    <source>
        <dbReference type="ARBA" id="ARBA00023316"/>
    </source>
</evidence>